<dbReference type="InterPro" id="IPR018774">
    <property type="entry name" value="Phage_Mu_GpT"/>
</dbReference>
<name>X1GPW4_9ZZZZ</name>
<evidence type="ECO:0000313" key="2">
    <source>
        <dbReference type="EMBL" id="GAH35023.1"/>
    </source>
</evidence>
<feature type="domain" description="Bacteriophage Mu GpT" evidence="1">
    <location>
        <begin position="18"/>
        <end position="133"/>
    </location>
</feature>
<protein>
    <recommendedName>
        <fullName evidence="1">Bacteriophage Mu GpT domain-containing protein</fullName>
    </recommendedName>
</protein>
<accession>X1GPW4</accession>
<dbReference type="AlphaFoldDB" id="X1GPW4"/>
<sequence length="309" mass="33958">MAKTILTGGQGGILRRGLRDSFSNAYESQAELTKQELDPVMATGLPSDTDREYYAYYKHAPYPRFWPRGSEVVKQGFRAVQFNVINYDWGTEIEWHKNDEADDQIGKLRDRASDGGTNFAYGNTEAFFDMLTGTATFLPAAIGNAPDGAAVFAVLDGAGNNRFGAASGNLLTGTGVATSAAIRTDTFNAMEQFGLFQNTEGRPLYPRPVLDSGYIIYYAAGNEAIFSEAFLQSPSTNIAPAAGAVAAQNIFMAAGKKIELRATQHITDNDYYIFLRGCPHKPFFEQRRQEVEEQQFDEANSKESARSLL</sequence>
<feature type="non-terminal residue" evidence="2">
    <location>
        <position position="309"/>
    </location>
</feature>
<dbReference type="Pfam" id="PF10124">
    <property type="entry name" value="Mu-like_gpT"/>
    <property type="match status" value="1"/>
</dbReference>
<proteinExistence type="predicted"/>
<evidence type="ECO:0000259" key="1">
    <source>
        <dbReference type="Pfam" id="PF10124"/>
    </source>
</evidence>
<comment type="caution">
    <text evidence="2">The sequence shown here is derived from an EMBL/GenBank/DDBJ whole genome shotgun (WGS) entry which is preliminary data.</text>
</comment>
<dbReference type="EMBL" id="BARU01009286">
    <property type="protein sequence ID" value="GAH35023.1"/>
    <property type="molecule type" value="Genomic_DNA"/>
</dbReference>
<gene>
    <name evidence="2" type="ORF">S03H2_17948</name>
</gene>
<organism evidence="2">
    <name type="scientific">marine sediment metagenome</name>
    <dbReference type="NCBI Taxonomy" id="412755"/>
    <lineage>
        <taxon>unclassified sequences</taxon>
        <taxon>metagenomes</taxon>
        <taxon>ecological metagenomes</taxon>
    </lineage>
</organism>
<reference evidence="2" key="1">
    <citation type="journal article" date="2014" name="Front. Microbiol.">
        <title>High frequency of phylogenetically diverse reductive dehalogenase-homologous genes in deep subseafloor sedimentary metagenomes.</title>
        <authorList>
            <person name="Kawai M."/>
            <person name="Futagami T."/>
            <person name="Toyoda A."/>
            <person name="Takaki Y."/>
            <person name="Nishi S."/>
            <person name="Hori S."/>
            <person name="Arai W."/>
            <person name="Tsubouchi T."/>
            <person name="Morono Y."/>
            <person name="Uchiyama I."/>
            <person name="Ito T."/>
            <person name="Fujiyama A."/>
            <person name="Inagaki F."/>
            <person name="Takami H."/>
        </authorList>
    </citation>
    <scope>NUCLEOTIDE SEQUENCE</scope>
    <source>
        <strain evidence="2">Expedition CK06-06</strain>
    </source>
</reference>